<gene>
    <name evidence="4" type="ORF">GKO32_15900</name>
</gene>
<dbReference type="PANTHER" id="PTHR30483">
    <property type="entry name" value="LEUCINE-SPECIFIC-BINDING PROTEIN"/>
    <property type="match status" value="1"/>
</dbReference>
<proteinExistence type="inferred from homology"/>
<evidence type="ECO:0000313" key="5">
    <source>
        <dbReference type="Proteomes" id="UP000440096"/>
    </source>
</evidence>
<evidence type="ECO:0000256" key="1">
    <source>
        <dbReference type="ARBA" id="ARBA00010062"/>
    </source>
</evidence>
<dbReference type="InterPro" id="IPR028081">
    <property type="entry name" value="Leu-bd"/>
</dbReference>
<dbReference type="SUPFAM" id="SSF53822">
    <property type="entry name" value="Periplasmic binding protein-like I"/>
    <property type="match status" value="1"/>
</dbReference>
<feature type="domain" description="Leucine-binding protein" evidence="3">
    <location>
        <begin position="47"/>
        <end position="392"/>
    </location>
</feature>
<keyword evidence="2" id="KW-0732">Signal</keyword>
<comment type="caution">
    <text evidence="4">The sequence shown here is derived from an EMBL/GenBank/DDBJ whole genome shotgun (WGS) entry which is preliminary data.</text>
</comment>
<name>A0A6N7Z4X4_9PSEU</name>
<dbReference type="Pfam" id="PF13458">
    <property type="entry name" value="Peripla_BP_6"/>
    <property type="match status" value="1"/>
</dbReference>
<dbReference type="Gene3D" id="3.40.50.2300">
    <property type="match status" value="2"/>
</dbReference>
<accession>A0A6N7Z4X4</accession>
<evidence type="ECO:0000256" key="2">
    <source>
        <dbReference type="ARBA" id="ARBA00022729"/>
    </source>
</evidence>
<keyword evidence="5" id="KW-1185">Reference proteome</keyword>
<reference evidence="4 5" key="1">
    <citation type="submission" date="2019-11" db="EMBL/GenBank/DDBJ databases">
        <title>Draft genome of Amycolatopsis RM579.</title>
        <authorList>
            <person name="Duangmal K."/>
            <person name="Mingma R."/>
        </authorList>
    </citation>
    <scope>NUCLEOTIDE SEQUENCE [LARGE SCALE GENOMIC DNA]</scope>
    <source>
        <strain evidence="4 5">RM579</strain>
    </source>
</reference>
<dbReference type="InterPro" id="IPR028082">
    <property type="entry name" value="Peripla_BP_I"/>
</dbReference>
<comment type="similarity">
    <text evidence="1">Belongs to the leucine-binding protein family.</text>
</comment>
<evidence type="ECO:0000313" key="4">
    <source>
        <dbReference type="EMBL" id="MTD55450.1"/>
    </source>
</evidence>
<protein>
    <submittedName>
        <fullName evidence="4">ABC transporter substrate-binding protein</fullName>
    </submittedName>
</protein>
<sequence>MIQMATLHWRKTGAGPSRAVAVGLVALTALTLAGCADGGSGSGSGDLKIAVIADLTGPQTALGLGSPGVLAAVDEINQDGGINGRKVTVVGPFDAQSTADGGGTAAQQALSETPDVVIESTSSAGVAASLPVFANSSIPVIDLSGPQEAVTPPIPLHYSLNLEAGQVSRTLLSGSRVVSGVPQTDRMKVAVVGLATPAIDSYLKKIQADAAGANVDLTSVVRTEITQTSFSSQAAALVKDAPDTVLLIDSVAGTVLEAKALNTAGFKGQIIATHGVAQESSFAKVAAANYSAVRLGAVATAGSPLADAAKAKGVQAQAQDTSYFAQGWAAAYTAAAILQKCGASCSPEGFQAAAEGAGPINVPADAMYGPITFTPDKHYGLTAVQLYRWDSQSQKPVAVGTPTQVG</sequence>
<dbReference type="AlphaFoldDB" id="A0A6N7Z4X4"/>
<dbReference type="OrthoDB" id="3563031at2"/>
<dbReference type="EMBL" id="WMBA01000022">
    <property type="protein sequence ID" value="MTD55450.1"/>
    <property type="molecule type" value="Genomic_DNA"/>
</dbReference>
<dbReference type="Proteomes" id="UP000440096">
    <property type="component" value="Unassembled WGS sequence"/>
</dbReference>
<dbReference type="PANTHER" id="PTHR30483:SF38">
    <property type="entry name" value="BLR7848 PROTEIN"/>
    <property type="match status" value="1"/>
</dbReference>
<evidence type="ECO:0000259" key="3">
    <source>
        <dbReference type="Pfam" id="PF13458"/>
    </source>
</evidence>
<organism evidence="4 5">
    <name type="scientific">Amycolatopsis pithecellobii</name>
    <dbReference type="NCBI Taxonomy" id="664692"/>
    <lineage>
        <taxon>Bacteria</taxon>
        <taxon>Bacillati</taxon>
        <taxon>Actinomycetota</taxon>
        <taxon>Actinomycetes</taxon>
        <taxon>Pseudonocardiales</taxon>
        <taxon>Pseudonocardiaceae</taxon>
        <taxon>Amycolatopsis</taxon>
    </lineage>
</organism>
<dbReference type="InterPro" id="IPR051010">
    <property type="entry name" value="BCAA_transport"/>
</dbReference>